<organism evidence="2 3">
    <name type="scientific">Haloarcula californiae tailed virus 1</name>
    <dbReference type="NCBI Taxonomy" id="1273746"/>
    <lineage>
        <taxon>Viruses</taxon>
        <taxon>Duplodnaviria</taxon>
        <taxon>Heunggongvirae</taxon>
        <taxon>Uroviricota</taxon>
        <taxon>Caudoviricetes</taxon>
        <taxon>Thumleimavirales</taxon>
        <taxon>Druskaviridae</taxon>
        <taxon>Hacavirus</taxon>
        <taxon>Hacavirus italiense</taxon>
        <taxon>Hacavirus HCTV1</taxon>
    </lineage>
</organism>
<evidence type="ECO:0000313" key="3">
    <source>
        <dbReference type="Proteomes" id="UP000202086"/>
    </source>
</evidence>
<evidence type="ECO:0000256" key="1">
    <source>
        <dbReference type="SAM" id="MobiDB-lite"/>
    </source>
</evidence>
<dbReference type="Proteomes" id="UP000202086">
    <property type="component" value="Segment"/>
</dbReference>
<feature type="region of interest" description="Disordered" evidence="1">
    <location>
        <begin position="1"/>
        <end position="29"/>
    </location>
</feature>
<dbReference type="GeneID" id="16193613"/>
<feature type="compositionally biased region" description="Acidic residues" evidence="1">
    <location>
        <begin position="12"/>
        <end position="21"/>
    </location>
</feature>
<dbReference type="OrthoDB" id="15015at10239"/>
<evidence type="ECO:0000313" key="2">
    <source>
        <dbReference type="EMBL" id="AGM11922.1"/>
    </source>
</evidence>
<dbReference type="RefSeq" id="YP_008059621.1">
    <property type="nucleotide sequence ID" value="NC_021330.1"/>
</dbReference>
<dbReference type="KEGG" id="vg:16193613"/>
<name>R4TMI4_9CAUD</name>
<protein>
    <submittedName>
        <fullName evidence="2">Uncharacterized protein</fullName>
    </submittedName>
</protein>
<reference evidence="2 3" key="1">
    <citation type="submission" date="2012-12" db="EMBL/GenBank/DDBJ databases">
        <authorList>
            <person name="Sencilo A."/>
            <person name="Jacobs-Sera D."/>
            <person name="Russell D.A."/>
            <person name="Ko C."/>
            <person name="Atanasova N."/>
            <person name="Osterlund E."/>
            <person name="Oksanen H.M."/>
            <person name="Bamford D.H."/>
            <person name="Hatfull G.F."/>
            <person name="Roine E."/>
            <person name="Hendrix R.W."/>
        </authorList>
    </citation>
    <scope>NUCLEOTIDE SEQUENCE [LARGE SCALE GENOMIC DNA]</scope>
</reference>
<dbReference type="EMBL" id="KC292029">
    <property type="protein sequence ID" value="AGM11922.1"/>
    <property type="molecule type" value="Genomic_DNA"/>
</dbReference>
<proteinExistence type="predicted"/>
<gene>
    <name evidence="2" type="primary">60</name>
    <name evidence="2" type="ORF">DNAM5_60</name>
</gene>
<sequence length="153" mass="17670">MRQNRMSADDMITPEDVEQDGNDPKRLDLESVDDDYDEWVICDPVARWEKNGMTCVVEEKRWFRRPADDPDADEELMTESYIGVVNGPDGIEDVSVDRLNEILEVDQPNGLVKRGKYVGFDTLHLQLVEGDEPDVEEVKDETEWVCEQLVMHL</sequence>
<keyword evidence="3" id="KW-1185">Reference proteome</keyword>
<accession>R4TMI4</accession>